<dbReference type="Proteomes" id="UP000299084">
    <property type="component" value="Unassembled WGS sequence"/>
</dbReference>
<keyword evidence="3" id="KW-1185">Reference proteome</keyword>
<evidence type="ECO:0000256" key="1">
    <source>
        <dbReference type="SAM" id="MobiDB-lite"/>
    </source>
</evidence>
<evidence type="ECO:0000313" key="2">
    <source>
        <dbReference type="EMBL" id="KAB1280657.1"/>
    </source>
</evidence>
<dbReference type="AlphaFoldDB" id="A0A5N4EBA8"/>
<feature type="region of interest" description="Disordered" evidence="1">
    <location>
        <begin position="395"/>
        <end position="428"/>
    </location>
</feature>
<feature type="region of interest" description="Disordered" evidence="1">
    <location>
        <begin position="464"/>
        <end position="492"/>
    </location>
</feature>
<organism evidence="2 3">
    <name type="scientific">Camelus dromedarius</name>
    <name type="common">Dromedary</name>
    <name type="synonym">Arabian camel</name>
    <dbReference type="NCBI Taxonomy" id="9838"/>
    <lineage>
        <taxon>Eukaryota</taxon>
        <taxon>Metazoa</taxon>
        <taxon>Chordata</taxon>
        <taxon>Craniata</taxon>
        <taxon>Vertebrata</taxon>
        <taxon>Euteleostomi</taxon>
        <taxon>Mammalia</taxon>
        <taxon>Eutheria</taxon>
        <taxon>Laurasiatheria</taxon>
        <taxon>Artiodactyla</taxon>
        <taxon>Tylopoda</taxon>
        <taxon>Camelidae</taxon>
        <taxon>Camelus</taxon>
    </lineage>
</organism>
<feature type="compositionally biased region" description="Polar residues" evidence="1">
    <location>
        <begin position="351"/>
        <end position="366"/>
    </location>
</feature>
<reference evidence="2 3" key="1">
    <citation type="journal article" date="2019" name="Mol. Ecol. Resour.">
        <title>Improving Illumina assemblies with Hi-C and long reads: an example with the North African dromedary.</title>
        <authorList>
            <person name="Elbers J.P."/>
            <person name="Rogers M.F."/>
            <person name="Perelman P.L."/>
            <person name="Proskuryakova A.A."/>
            <person name="Serdyukova N.A."/>
            <person name="Johnson W.E."/>
            <person name="Horin P."/>
            <person name="Corander J."/>
            <person name="Murphy D."/>
            <person name="Burger P.A."/>
        </authorList>
    </citation>
    <scope>NUCLEOTIDE SEQUENCE [LARGE SCALE GENOMIC DNA]</scope>
    <source>
        <strain evidence="2">Drom800</strain>
        <tissue evidence="2">Blood</tissue>
    </source>
</reference>
<name>A0A5N4EBA8_CAMDR</name>
<feature type="compositionally biased region" description="Basic and acidic residues" evidence="1">
    <location>
        <begin position="478"/>
        <end position="492"/>
    </location>
</feature>
<proteinExistence type="predicted"/>
<protein>
    <submittedName>
        <fullName evidence="2">Uncharacterized protein</fullName>
    </submittedName>
</protein>
<feature type="compositionally biased region" description="Basic and acidic residues" evidence="1">
    <location>
        <begin position="248"/>
        <end position="258"/>
    </location>
</feature>
<feature type="compositionally biased region" description="Polar residues" evidence="1">
    <location>
        <begin position="1"/>
        <end position="29"/>
    </location>
</feature>
<dbReference type="EMBL" id="JWIN03000003">
    <property type="protein sequence ID" value="KAB1280657.1"/>
    <property type="molecule type" value="Genomic_DNA"/>
</dbReference>
<feature type="region of interest" description="Disordered" evidence="1">
    <location>
        <begin position="1"/>
        <end position="30"/>
    </location>
</feature>
<feature type="region of interest" description="Disordered" evidence="1">
    <location>
        <begin position="239"/>
        <end position="296"/>
    </location>
</feature>
<feature type="region of interest" description="Disordered" evidence="1">
    <location>
        <begin position="350"/>
        <end position="382"/>
    </location>
</feature>
<evidence type="ECO:0000313" key="3">
    <source>
        <dbReference type="Proteomes" id="UP000299084"/>
    </source>
</evidence>
<accession>A0A5N4EBA8</accession>
<sequence>MLTSGSRNASVNMRQVSTCSGNQVTSSAPVRSGGHDNLVAGAHEIGQNITSSWWAHVLMALQLQTEVWRSSMTLGERLVFTCSKRSRQSLTAGWRKKGGCFGDRTALPSKVGARIFTSRTRGRECSDLIISRAVTLGPVSPRGLQVVFRSNLLNRWVQPAKHDLVSSCLLPLDRQKQVHSSRGGALIHCPGVRERANAPLLWKNLQTPSEESSLPSPASMRRGEELPFSCPELFRPHCSASLTPPRPGQEREAGDAREKNRRGGRVIASAESRSEAHRARRTWQFPRCPPPGQEEQGPLETVHVVSLGPLTPELSPGHSVVQVLAYLPPFPFLILPTGPLSQGPSDLIPTAPSTGQPGPVSTTLKKQVTRPRQRGTDDFPPCSGLMGLRAHGPQASVNCPSWGGKRAGAEPRASKSRSQSGPEHHPRSLPCTVRFSKCGLRTDPPDTRPYRAFLRFLGEQALREADEDPPFSTAGPQHSRERSPWHEPENHRGLQTGGSYLLARFRSLTNSADCWCRISLLLQPELMVEMAPACDVVAEEGGLAGQVQRQEDRGKRLKGTRAAPAPGTCFLLTAKPHPSLQALFQVCQASPEPLWVSRTETSGLGAYLGQGPAHDQSSPSRGSITAVSLCTVTRGTLGSLPRPARPLAGRRQGTASQRMTGAFIFYFSHEGCRGVTSGRTRRCSVLQPCLKGAGAYSPQGLPAGVPCLSRNVHCSWALAATQTSPQIRWHFLLESESGTISYHKVARSLPPSPSAFQLCQPKESPRPLGLERTSWTWQAPREDNAAMKGSPHRPWLGVGSHCWELRTGPRSPLGLRKRDGGEHAASGVRHVFTVLVSGVPLDSDSVGLS</sequence>
<comment type="caution">
    <text evidence="2">The sequence shown here is derived from an EMBL/GenBank/DDBJ whole genome shotgun (WGS) entry which is preliminary data.</text>
</comment>
<gene>
    <name evidence="2" type="ORF">Cadr_000004491</name>
</gene>